<organism evidence="8">
    <name type="scientific">Puccinia triticina (isolate 1-1 / race 1 (BBBD))</name>
    <name type="common">Brown leaf rust fungus</name>
    <dbReference type="NCBI Taxonomy" id="630390"/>
    <lineage>
        <taxon>Eukaryota</taxon>
        <taxon>Fungi</taxon>
        <taxon>Dikarya</taxon>
        <taxon>Basidiomycota</taxon>
        <taxon>Pucciniomycotina</taxon>
        <taxon>Pucciniomycetes</taxon>
        <taxon>Pucciniales</taxon>
        <taxon>Pucciniaceae</taxon>
        <taxon>Puccinia</taxon>
    </lineage>
</organism>
<dbReference type="PANTHER" id="PTHR10657">
    <property type="entry name" value="PEPTIDYL-PROLYL CIS-TRANS ISOMERASE"/>
    <property type="match status" value="1"/>
</dbReference>
<dbReference type="GO" id="GO:0005634">
    <property type="term" value="C:nucleus"/>
    <property type="evidence" value="ECO:0007669"/>
    <property type="project" value="TreeGrafter"/>
</dbReference>
<reference evidence="8" key="2">
    <citation type="submission" date="2016-05" db="EMBL/GenBank/DDBJ databases">
        <title>Comparative analysis highlights variable genome content of wheat rusts and divergence of the mating loci.</title>
        <authorList>
            <person name="Cuomo C.A."/>
            <person name="Bakkeren G."/>
            <person name="Szabo L."/>
            <person name="Khalil H."/>
            <person name="Joly D."/>
            <person name="Goldberg J."/>
            <person name="Young S."/>
            <person name="Zeng Q."/>
            <person name="Fellers J."/>
        </authorList>
    </citation>
    <scope>NUCLEOTIDE SEQUENCE [LARGE SCALE GENOMIC DNA]</scope>
    <source>
        <strain evidence="8">1-1 BBBD Race 1</strain>
    </source>
</reference>
<dbReference type="InterPro" id="IPR051370">
    <property type="entry name" value="PPIase_Pin1"/>
</dbReference>
<feature type="domain" description="WW" evidence="6">
    <location>
        <begin position="2"/>
        <end position="36"/>
    </location>
</feature>
<evidence type="ECO:0000259" key="7">
    <source>
        <dbReference type="PROSITE" id="PS50198"/>
    </source>
</evidence>
<accession>A0A0C4F0D7</accession>
<dbReference type="GO" id="GO:0060261">
    <property type="term" value="P:positive regulation of transcription initiation by RNA polymerase II"/>
    <property type="evidence" value="ECO:0007669"/>
    <property type="project" value="UniProtKB-ARBA"/>
</dbReference>
<name>A0A0C4F0D7_PUCT1</name>
<evidence type="ECO:0000256" key="2">
    <source>
        <dbReference type="ARBA" id="ARBA00023110"/>
    </source>
</evidence>
<dbReference type="EC" id="5.2.1.8" evidence="5"/>
<proteinExistence type="predicted"/>
<evidence type="ECO:0000259" key="6">
    <source>
        <dbReference type="PROSITE" id="PS50020"/>
    </source>
</evidence>
<evidence type="ECO:0000313" key="10">
    <source>
        <dbReference type="Proteomes" id="UP000005240"/>
    </source>
</evidence>
<dbReference type="InterPro" id="IPR001202">
    <property type="entry name" value="WW_dom"/>
</dbReference>
<evidence type="ECO:0000313" key="8">
    <source>
        <dbReference type="EMBL" id="OAV90694.1"/>
    </source>
</evidence>
<keyword evidence="10" id="KW-1185">Reference proteome</keyword>
<dbReference type="InterPro" id="IPR023058">
    <property type="entry name" value="PPIase_PpiC_CS"/>
</dbReference>
<dbReference type="Gene3D" id="3.10.50.40">
    <property type="match status" value="1"/>
</dbReference>
<dbReference type="Proteomes" id="UP000005240">
    <property type="component" value="Unassembled WGS sequence"/>
</dbReference>
<dbReference type="AlphaFoldDB" id="A0A0C4F0D7"/>
<reference evidence="9" key="4">
    <citation type="submission" date="2025-05" db="UniProtKB">
        <authorList>
            <consortium name="EnsemblFungi"/>
        </authorList>
    </citation>
    <scope>IDENTIFICATION</scope>
    <source>
        <strain evidence="9">isolate 1-1 / race 1 (BBBD)</strain>
    </source>
</reference>
<dbReference type="PANTHER" id="PTHR10657:SF4">
    <property type="entry name" value="PEPTIDYL-PROLYL CIS-TRANS ISOMERASE-RELATED"/>
    <property type="match status" value="1"/>
</dbReference>
<dbReference type="GO" id="GO:0005829">
    <property type="term" value="C:cytosol"/>
    <property type="evidence" value="ECO:0007669"/>
    <property type="project" value="TreeGrafter"/>
</dbReference>
<dbReference type="EnsemblFungi" id="PTTG_06553-t43_1">
    <property type="protein sequence ID" value="PTTG_06553-t43_1-p1"/>
    <property type="gene ID" value="PTTG_06553"/>
</dbReference>
<dbReference type="OMA" id="DEVQCLH"/>
<protein>
    <recommendedName>
        <fullName evidence="5">Peptidyl-prolyl cis-trans isomerase</fullName>
        <ecNumber evidence="5">5.2.1.8</ecNumber>
    </recommendedName>
</protein>
<dbReference type="PROSITE" id="PS50020">
    <property type="entry name" value="WW_DOMAIN_2"/>
    <property type="match status" value="1"/>
</dbReference>
<evidence type="ECO:0000256" key="3">
    <source>
        <dbReference type="ARBA" id="ARBA00023235"/>
    </source>
</evidence>
<keyword evidence="3 4" id="KW-0413">Isomerase</keyword>
<dbReference type="OrthoDB" id="2530521at2759"/>
<evidence type="ECO:0000256" key="5">
    <source>
        <dbReference type="RuleBase" id="RU363014"/>
    </source>
</evidence>
<comment type="catalytic activity">
    <reaction evidence="1 5">
        <text>[protein]-peptidylproline (omega=180) = [protein]-peptidylproline (omega=0)</text>
        <dbReference type="Rhea" id="RHEA:16237"/>
        <dbReference type="Rhea" id="RHEA-COMP:10747"/>
        <dbReference type="Rhea" id="RHEA-COMP:10748"/>
        <dbReference type="ChEBI" id="CHEBI:83833"/>
        <dbReference type="ChEBI" id="CHEBI:83834"/>
        <dbReference type="EC" id="5.2.1.8"/>
    </reaction>
</comment>
<dbReference type="InterPro" id="IPR046357">
    <property type="entry name" value="PPIase_dom_sf"/>
</dbReference>
<dbReference type="VEuPathDB" id="FungiDB:PTTG_06553"/>
<dbReference type="STRING" id="630390.A0A0C4F0D7"/>
<feature type="domain" description="PpiC" evidence="7">
    <location>
        <begin position="67"/>
        <end position="185"/>
    </location>
</feature>
<dbReference type="Pfam" id="PF00639">
    <property type="entry name" value="Rotamase"/>
    <property type="match status" value="1"/>
</dbReference>
<evidence type="ECO:0000256" key="1">
    <source>
        <dbReference type="ARBA" id="ARBA00000971"/>
    </source>
</evidence>
<dbReference type="FunFam" id="3.10.50.40:FF:000026">
    <property type="entry name" value="Peptidyl-prolyl cis-trans isomerase"/>
    <property type="match status" value="1"/>
</dbReference>
<dbReference type="Gene3D" id="2.20.70.10">
    <property type="match status" value="1"/>
</dbReference>
<dbReference type="InterPro" id="IPR000297">
    <property type="entry name" value="PPIase_PpiC"/>
</dbReference>
<sequence length="185" mass="20264">MAQATHDWEIRFSQSRHRAYFYSNQLKKSCWDRPAEISPEEAEKLPGAHLLQGAVTSQGLGGALDNSNKVRASHLLVKHAQSRRPASWKEANITRTKDEAMEILKGYQGQLAAVSEEKAALASLFAELANAHSDCSSHASGGDLGFFARGQMQKPFEDATYALEVGQLSQIIDTESGVHLILRTA</sequence>
<dbReference type="PROSITE" id="PS01096">
    <property type="entry name" value="PPIC_PPIASE_1"/>
    <property type="match status" value="1"/>
</dbReference>
<dbReference type="EMBL" id="ADAS02000096">
    <property type="protein sequence ID" value="OAV90694.1"/>
    <property type="molecule type" value="Genomic_DNA"/>
</dbReference>
<dbReference type="SUPFAM" id="SSF54534">
    <property type="entry name" value="FKBP-like"/>
    <property type="match status" value="1"/>
</dbReference>
<evidence type="ECO:0000313" key="9">
    <source>
        <dbReference type="EnsemblFungi" id="PTTG_06553-t43_1-p1"/>
    </source>
</evidence>
<reference evidence="9 10" key="3">
    <citation type="journal article" date="2017" name="G3 (Bethesda)">
        <title>Comparative analysis highlights variable genome content of wheat rusts and divergence of the mating loci.</title>
        <authorList>
            <person name="Cuomo C.A."/>
            <person name="Bakkeren G."/>
            <person name="Khalil H.B."/>
            <person name="Panwar V."/>
            <person name="Joly D."/>
            <person name="Linning R."/>
            <person name="Sakthikumar S."/>
            <person name="Song X."/>
            <person name="Adiconis X."/>
            <person name="Fan L."/>
            <person name="Goldberg J.M."/>
            <person name="Levin J.Z."/>
            <person name="Young S."/>
            <person name="Zeng Q."/>
            <person name="Anikster Y."/>
            <person name="Bruce M."/>
            <person name="Wang M."/>
            <person name="Yin C."/>
            <person name="McCallum B."/>
            <person name="Szabo L.J."/>
            <person name="Hulbert S."/>
            <person name="Chen X."/>
            <person name="Fellers J.P."/>
        </authorList>
    </citation>
    <scope>NUCLEOTIDE SEQUENCE</scope>
    <source>
        <strain evidence="9">isolate 1-1 / race 1 (BBBD)</strain>
        <strain evidence="10">Isolate 1-1 / race 1 (BBBD)</strain>
    </source>
</reference>
<dbReference type="PROSITE" id="PS01159">
    <property type="entry name" value="WW_DOMAIN_1"/>
    <property type="match status" value="1"/>
</dbReference>
<dbReference type="PROSITE" id="PS50198">
    <property type="entry name" value="PPIC_PPIASE_2"/>
    <property type="match status" value="1"/>
</dbReference>
<dbReference type="GO" id="GO:0003755">
    <property type="term" value="F:peptidyl-prolyl cis-trans isomerase activity"/>
    <property type="evidence" value="ECO:0007669"/>
    <property type="project" value="UniProtKB-UniRule"/>
</dbReference>
<reference evidence="8" key="1">
    <citation type="submission" date="2009-11" db="EMBL/GenBank/DDBJ databases">
        <authorList>
            <consortium name="The Broad Institute Genome Sequencing Platform"/>
            <person name="Ward D."/>
            <person name="Feldgarden M."/>
            <person name="Earl A."/>
            <person name="Young S.K."/>
            <person name="Zeng Q."/>
            <person name="Koehrsen M."/>
            <person name="Alvarado L."/>
            <person name="Berlin A."/>
            <person name="Bochicchio J."/>
            <person name="Borenstein D."/>
            <person name="Chapman S.B."/>
            <person name="Chen Z."/>
            <person name="Engels R."/>
            <person name="Freedman E."/>
            <person name="Gellesch M."/>
            <person name="Goldberg J."/>
            <person name="Griggs A."/>
            <person name="Gujja S."/>
            <person name="Heilman E."/>
            <person name="Heiman D."/>
            <person name="Hepburn T."/>
            <person name="Howarth C."/>
            <person name="Jen D."/>
            <person name="Larson L."/>
            <person name="Lewis B."/>
            <person name="Mehta T."/>
            <person name="Park D."/>
            <person name="Pearson M."/>
            <person name="Roberts A."/>
            <person name="Saif S."/>
            <person name="Shea T."/>
            <person name="Shenoy N."/>
            <person name="Sisk P."/>
            <person name="Stolte C."/>
            <person name="Sykes S."/>
            <person name="Thomson T."/>
            <person name="Walk T."/>
            <person name="White J."/>
            <person name="Yandava C."/>
            <person name="Izard J."/>
            <person name="Baranova O.V."/>
            <person name="Blanton J.M."/>
            <person name="Tanner A.C."/>
            <person name="Dewhirst F.E."/>
            <person name="Haas B."/>
            <person name="Nusbaum C."/>
            <person name="Birren B."/>
        </authorList>
    </citation>
    <scope>NUCLEOTIDE SEQUENCE [LARGE SCALE GENOMIC DNA]</scope>
    <source>
        <strain evidence="8">1-1 BBBD Race 1</strain>
    </source>
</reference>
<keyword evidence="2 4" id="KW-0697">Rotamase</keyword>
<gene>
    <name evidence="8" type="ORF">PTTG_06553</name>
</gene>
<evidence type="ECO:0000256" key="4">
    <source>
        <dbReference type="PROSITE-ProRule" id="PRU00278"/>
    </source>
</evidence>